<proteinExistence type="predicted"/>
<dbReference type="AlphaFoldDB" id="A0A843X1N6"/>
<sequence length="171" mass="17650">MMEQQTPAAVVTPPRPPLPPSSAPPAPQGPSRANGNGGKAAGAEEGAPRKLSPPTPEEMVAHYEAQGMEPREASLRVIRDLQTILYRAVAPGRGRRKDRFAVDAGRKVDYVNARLAIVEMKLDSKPGYPGMLAVGAAAGAALQGMAAAAPHVLGALGNVWETVRSATTGGG</sequence>
<name>A0A843X1N6_COLES</name>
<feature type="compositionally biased region" description="Low complexity" evidence="1">
    <location>
        <begin position="1"/>
        <end position="12"/>
    </location>
</feature>
<dbReference type="EMBL" id="NMUH01005156">
    <property type="protein sequence ID" value="MQM11961.1"/>
    <property type="molecule type" value="Genomic_DNA"/>
</dbReference>
<accession>A0A843X1N6</accession>
<dbReference type="Proteomes" id="UP000652761">
    <property type="component" value="Unassembled WGS sequence"/>
</dbReference>
<organism evidence="2 3">
    <name type="scientific">Colocasia esculenta</name>
    <name type="common">Wild taro</name>
    <name type="synonym">Arum esculentum</name>
    <dbReference type="NCBI Taxonomy" id="4460"/>
    <lineage>
        <taxon>Eukaryota</taxon>
        <taxon>Viridiplantae</taxon>
        <taxon>Streptophyta</taxon>
        <taxon>Embryophyta</taxon>
        <taxon>Tracheophyta</taxon>
        <taxon>Spermatophyta</taxon>
        <taxon>Magnoliopsida</taxon>
        <taxon>Liliopsida</taxon>
        <taxon>Araceae</taxon>
        <taxon>Aroideae</taxon>
        <taxon>Colocasieae</taxon>
        <taxon>Colocasia</taxon>
    </lineage>
</organism>
<evidence type="ECO:0000313" key="2">
    <source>
        <dbReference type="EMBL" id="MQM11961.1"/>
    </source>
</evidence>
<reference evidence="2" key="1">
    <citation type="submission" date="2017-07" db="EMBL/GenBank/DDBJ databases">
        <title>Taro Niue Genome Assembly and Annotation.</title>
        <authorList>
            <person name="Atibalentja N."/>
            <person name="Keating K."/>
            <person name="Fields C.J."/>
        </authorList>
    </citation>
    <scope>NUCLEOTIDE SEQUENCE</scope>
    <source>
        <strain evidence="2">Niue_2</strain>
        <tissue evidence="2">Leaf</tissue>
    </source>
</reference>
<evidence type="ECO:0000313" key="3">
    <source>
        <dbReference type="Proteomes" id="UP000652761"/>
    </source>
</evidence>
<feature type="region of interest" description="Disordered" evidence="1">
    <location>
        <begin position="1"/>
        <end position="55"/>
    </location>
</feature>
<dbReference type="OrthoDB" id="1908822at2759"/>
<feature type="compositionally biased region" description="Pro residues" evidence="1">
    <location>
        <begin position="13"/>
        <end position="28"/>
    </location>
</feature>
<comment type="caution">
    <text evidence="2">The sequence shown here is derived from an EMBL/GenBank/DDBJ whole genome shotgun (WGS) entry which is preliminary data.</text>
</comment>
<keyword evidence="3" id="KW-1185">Reference proteome</keyword>
<evidence type="ECO:0000256" key="1">
    <source>
        <dbReference type="SAM" id="MobiDB-lite"/>
    </source>
</evidence>
<protein>
    <submittedName>
        <fullName evidence="2">Uncharacterized protein</fullName>
    </submittedName>
</protein>
<gene>
    <name evidence="2" type="ORF">Taro_044878</name>
</gene>